<evidence type="ECO:0000313" key="3">
    <source>
        <dbReference type="EMBL" id="CAK0780669.1"/>
    </source>
</evidence>
<evidence type="ECO:0000256" key="2">
    <source>
        <dbReference type="SAM" id="MobiDB-lite"/>
    </source>
</evidence>
<dbReference type="GO" id="GO:0016791">
    <property type="term" value="F:phosphatase activity"/>
    <property type="evidence" value="ECO:0007669"/>
    <property type="project" value="TreeGrafter"/>
</dbReference>
<reference evidence="3 4" key="1">
    <citation type="submission" date="2023-10" db="EMBL/GenBank/DDBJ databases">
        <authorList>
            <person name="Maclean D."/>
            <person name="Macfadyen A."/>
        </authorList>
    </citation>
    <scope>NUCLEOTIDE SEQUENCE [LARGE SCALE GENOMIC DNA]</scope>
</reference>
<feature type="region of interest" description="Disordered" evidence="2">
    <location>
        <begin position="269"/>
        <end position="291"/>
    </location>
</feature>
<dbReference type="SUPFAM" id="SSF53254">
    <property type="entry name" value="Phosphoglycerate mutase-like"/>
    <property type="match status" value="1"/>
</dbReference>
<dbReference type="SMART" id="SM00855">
    <property type="entry name" value="PGAM"/>
    <property type="match status" value="1"/>
</dbReference>
<evidence type="ECO:0000256" key="1">
    <source>
        <dbReference type="ARBA" id="ARBA00038362"/>
    </source>
</evidence>
<dbReference type="PANTHER" id="PTHR48100:SF1">
    <property type="entry name" value="HISTIDINE PHOSPHATASE FAMILY PROTEIN-RELATED"/>
    <property type="match status" value="1"/>
</dbReference>
<comment type="similarity">
    <text evidence="1">Belongs to the phosphoglycerate mutase family.</text>
</comment>
<proteinExistence type="inferred from homology"/>
<dbReference type="PANTHER" id="PTHR48100">
    <property type="entry name" value="BROAD-SPECIFICITY PHOSPHATASE YOR283W-RELATED"/>
    <property type="match status" value="1"/>
</dbReference>
<dbReference type="InterPro" id="IPR029033">
    <property type="entry name" value="His_PPase_superfam"/>
</dbReference>
<evidence type="ECO:0008006" key="5">
    <source>
        <dbReference type="Google" id="ProtNLM"/>
    </source>
</evidence>
<sequence length="291" mass="32898">MRLMLSIQVIHFIRHGEGFHNVAGRRSTEEYKKEDYADAHLTELGWTQAHALQKHIAQLPDPLNVEAVIVSPLSRALQTAVGAFGGTSDEEGTAKPLMLRQAHILEKQYGHSAVTSAGTPPFICWEVYIAFIILLYKGGIKAFTGEHLGLHPCDRRSSLTYLKQQYPAVDFSLIEEETDVYWKRESRESHDQIRERGRKFIQWLMARPEQRLAVVSHSSFMYFMLSNYGHDASETVQSEIRRWYENCEMRTVILSDMSGESGGLDPLFFPGGQSIKGPGNEPMQSQKGPAT</sequence>
<dbReference type="EMBL" id="CAUYUE010000006">
    <property type="protein sequence ID" value="CAK0780669.1"/>
    <property type="molecule type" value="Genomic_DNA"/>
</dbReference>
<evidence type="ECO:0000313" key="4">
    <source>
        <dbReference type="Proteomes" id="UP001314263"/>
    </source>
</evidence>
<dbReference type="AlphaFoldDB" id="A0AAV1I7C0"/>
<dbReference type="Gene3D" id="3.40.50.1240">
    <property type="entry name" value="Phosphoglycerate mutase-like"/>
    <property type="match status" value="1"/>
</dbReference>
<accession>A0AAV1I7C0</accession>
<dbReference type="CDD" id="cd07067">
    <property type="entry name" value="HP_PGM_like"/>
    <property type="match status" value="1"/>
</dbReference>
<dbReference type="Proteomes" id="UP001314263">
    <property type="component" value="Unassembled WGS sequence"/>
</dbReference>
<name>A0AAV1I7C0_9CHLO</name>
<dbReference type="InterPro" id="IPR050275">
    <property type="entry name" value="PGM_Phosphatase"/>
</dbReference>
<dbReference type="GO" id="GO:0005737">
    <property type="term" value="C:cytoplasm"/>
    <property type="evidence" value="ECO:0007669"/>
    <property type="project" value="TreeGrafter"/>
</dbReference>
<feature type="compositionally biased region" description="Polar residues" evidence="2">
    <location>
        <begin position="282"/>
        <end position="291"/>
    </location>
</feature>
<dbReference type="Pfam" id="PF00300">
    <property type="entry name" value="His_Phos_1"/>
    <property type="match status" value="1"/>
</dbReference>
<comment type="caution">
    <text evidence="3">The sequence shown here is derived from an EMBL/GenBank/DDBJ whole genome shotgun (WGS) entry which is preliminary data.</text>
</comment>
<protein>
    <recommendedName>
        <fullName evidence="5">Phosphoglycerate mutase-like protein</fullName>
    </recommendedName>
</protein>
<organism evidence="3 4">
    <name type="scientific">Coccomyxa viridis</name>
    <dbReference type="NCBI Taxonomy" id="1274662"/>
    <lineage>
        <taxon>Eukaryota</taxon>
        <taxon>Viridiplantae</taxon>
        <taxon>Chlorophyta</taxon>
        <taxon>core chlorophytes</taxon>
        <taxon>Trebouxiophyceae</taxon>
        <taxon>Trebouxiophyceae incertae sedis</taxon>
        <taxon>Coccomyxaceae</taxon>
        <taxon>Coccomyxa</taxon>
    </lineage>
</organism>
<keyword evidence="4" id="KW-1185">Reference proteome</keyword>
<gene>
    <name evidence="3" type="ORF">CVIRNUC_005133</name>
</gene>
<dbReference type="InterPro" id="IPR013078">
    <property type="entry name" value="His_Pase_superF_clade-1"/>
</dbReference>